<evidence type="ECO:0000256" key="1">
    <source>
        <dbReference type="SAM" id="MobiDB-lite"/>
    </source>
</evidence>
<sequence length="97" mass="11323">MKTIRKYNAESVQQKREYVKRKNKQNPKVSISIEDVDVDLERVEAHKILVQKSSKFGRDNRSEAEKYAALSRNKTSYKRSRPVRPDGSSVVKPYQPK</sequence>
<dbReference type="EMBL" id="JAIWYP010000004">
    <property type="protein sequence ID" value="KAH3834597.1"/>
    <property type="molecule type" value="Genomic_DNA"/>
</dbReference>
<dbReference type="AlphaFoldDB" id="A0A9D4K831"/>
<gene>
    <name evidence="2" type="ORF">DPMN_107927</name>
</gene>
<name>A0A9D4K831_DREPO</name>
<feature type="region of interest" description="Disordered" evidence="1">
    <location>
        <begin position="57"/>
        <end position="97"/>
    </location>
</feature>
<organism evidence="2 3">
    <name type="scientific">Dreissena polymorpha</name>
    <name type="common">Zebra mussel</name>
    <name type="synonym">Mytilus polymorpha</name>
    <dbReference type="NCBI Taxonomy" id="45954"/>
    <lineage>
        <taxon>Eukaryota</taxon>
        <taxon>Metazoa</taxon>
        <taxon>Spiralia</taxon>
        <taxon>Lophotrochozoa</taxon>
        <taxon>Mollusca</taxon>
        <taxon>Bivalvia</taxon>
        <taxon>Autobranchia</taxon>
        <taxon>Heteroconchia</taxon>
        <taxon>Euheterodonta</taxon>
        <taxon>Imparidentia</taxon>
        <taxon>Neoheterodontei</taxon>
        <taxon>Myida</taxon>
        <taxon>Dreissenoidea</taxon>
        <taxon>Dreissenidae</taxon>
        <taxon>Dreissena</taxon>
    </lineage>
</organism>
<protein>
    <submittedName>
        <fullName evidence="2">Uncharacterized protein</fullName>
    </submittedName>
</protein>
<reference evidence="2" key="2">
    <citation type="submission" date="2020-11" db="EMBL/GenBank/DDBJ databases">
        <authorList>
            <person name="McCartney M.A."/>
            <person name="Auch B."/>
            <person name="Kono T."/>
            <person name="Mallez S."/>
            <person name="Becker A."/>
            <person name="Gohl D.M."/>
            <person name="Silverstein K.A.T."/>
            <person name="Koren S."/>
            <person name="Bechman K.B."/>
            <person name="Herman A."/>
            <person name="Abrahante J.E."/>
            <person name="Garbe J."/>
        </authorList>
    </citation>
    <scope>NUCLEOTIDE SEQUENCE</scope>
    <source>
        <strain evidence="2">Duluth1</strain>
        <tissue evidence="2">Whole animal</tissue>
    </source>
</reference>
<evidence type="ECO:0000313" key="2">
    <source>
        <dbReference type="EMBL" id="KAH3834597.1"/>
    </source>
</evidence>
<feature type="compositionally biased region" description="Basic and acidic residues" evidence="1">
    <location>
        <begin position="57"/>
        <end position="66"/>
    </location>
</feature>
<keyword evidence="3" id="KW-1185">Reference proteome</keyword>
<reference evidence="2" key="1">
    <citation type="journal article" date="2019" name="bioRxiv">
        <title>The Genome of the Zebra Mussel, Dreissena polymorpha: A Resource for Invasive Species Research.</title>
        <authorList>
            <person name="McCartney M.A."/>
            <person name="Auch B."/>
            <person name="Kono T."/>
            <person name="Mallez S."/>
            <person name="Zhang Y."/>
            <person name="Obille A."/>
            <person name="Becker A."/>
            <person name="Abrahante J.E."/>
            <person name="Garbe J."/>
            <person name="Badalamenti J.P."/>
            <person name="Herman A."/>
            <person name="Mangelson H."/>
            <person name="Liachko I."/>
            <person name="Sullivan S."/>
            <person name="Sone E.D."/>
            <person name="Koren S."/>
            <person name="Silverstein K.A.T."/>
            <person name="Beckman K.B."/>
            <person name="Gohl D.M."/>
        </authorList>
    </citation>
    <scope>NUCLEOTIDE SEQUENCE</scope>
    <source>
        <strain evidence="2">Duluth1</strain>
        <tissue evidence="2">Whole animal</tissue>
    </source>
</reference>
<accession>A0A9D4K831</accession>
<dbReference type="Proteomes" id="UP000828390">
    <property type="component" value="Unassembled WGS sequence"/>
</dbReference>
<comment type="caution">
    <text evidence="2">The sequence shown here is derived from an EMBL/GenBank/DDBJ whole genome shotgun (WGS) entry which is preliminary data.</text>
</comment>
<proteinExistence type="predicted"/>
<evidence type="ECO:0000313" key="3">
    <source>
        <dbReference type="Proteomes" id="UP000828390"/>
    </source>
</evidence>
<feature type="region of interest" description="Disordered" evidence="1">
    <location>
        <begin position="1"/>
        <end position="27"/>
    </location>
</feature>